<evidence type="ECO:0000256" key="1">
    <source>
        <dbReference type="SAM" id="MobiDB-lite"/>
    </source>
</evidence>
<keyword evidence="2" id="KW-0812">Transmembrane</keyword>
<feature type="region of interest" description="Disordered" evidence="1">
    <location>
        <begin position="50"/>
        <end position="75"/>
    </location>
</feature>
<gene>
    <name evidence="3" type="ordered locus">Mmc1_1450</name>
</gene>
<feature type="transmembrane region" description="Helical" evidence="2">
    <location>
        <begin position="28"/>
        <end position="45"/>
    </location>
</feature>
<dbReference type="STRING" id="156889.Mmc1_1450"/>
<evidence type="ECO:0000256" key="2">
    <source>
        <dbReference type="SAM" id="Phobius"/>
    </source>
</evidence>
<protein>
    <submittedName>
        <fullName evidence="3">Uncharacterized protein</fullName>
    </submittedName>
</protein>
<dbReference type="RefSeq" id="WP_011713112.1">
    <property type="nucleotide sequence ID" value="NC_008576.1"/>
</dbReference>
<dbReference type="Proteomes" id="UP000002586">
    <property type="component" value="Chromosome"/>
</dbReference>
<keyword evidence="2" id="KW-0472">Membrane</keyword>
<dbReference type="AlphaFoldDB" id="A0L7L6"/>
<proteinExistence type="predicted"/>
<dbReference type="EMBL" id="CP000471">
    <property type="protein sequence ID" value="ABK43959.1"/>
    <property type="molecule type" value="Genomic_DNA"/>
</dbReference>
<organism evidence="3 4">
    <name type="scientific">Magnetococcus marinus (strain ATCC BAA-1437 / JCM 17883 / MC-1)</name>
    <dbReference type="NCBI Taxonomy" id="156889"/>
    <lineage>
        <taxon>Bacteria</taxon>
        <taxon>Pseudomonadati</taxon>
        <taxon>Pseudomonadota</taxon>
        <taxon>Magnetococcia</taxon>
        <taxon>Magnetococcales</taxon>
        <taxon>Magnetococcaceae</taxon>
        <taxon>Magnetococcus</taxon>
    </lineage>
</organism>
<dbReference type="OrthoDB" id="9131610at2"/>
<reference evidence="3 4" key="2">
    <citation type="journal article" date="2012" name="Int. J. Syst. Evol. Microbiol.">
        <title>Magnetococcus marinus gen. nov., sp. nov., a marine, magnetotactic bacterium that represents a novel lineage (Magnetococcaceae fam. nov.; Magnetococcales ord. nov.) at the base of the Alphaproteobacteria.</title>
        <authorList>
            <person name="Bazylinski D.A."/>
            <person name="Williams T.J."/>
            <person name="Lefevre C.T."/>
            <person name="Berg R.J."/>
            <person name="Zhang C.L."/>
            <person name="Bowser S.S."/>
            <person name="Dean A.J."/>
            <person name="Beveridge T.J."/>
        </authorList>
    </citation>
    <scope>NUCLEOTIDE SEQUENCE [LARGE SCALE GENOMIC DNA]</scope>
    <source>
        <strain evidence="4">ATCC BAA-1437 / JCM 17883 / MC-1</strain>
    </source>
</reference>
<sequence length="202" mass="23142">MKLSHLLMILAAVFMISPLLQNMQGGAILHLAFMGFLFWVGWKLIKNNPFNPKDGQEDRNNPFRMGADEEDARNDREQATPYLNWHREDPTTAEHGNINQGVGEEGRPRDLRAQLMAQLQMDRLKGQQSTIWHVTPDFIRRMGTQVGRFKEVPIPEWIETSDGKMAQFTGVTEIRLPKECACLELTDRKELIIPPGLVYTVN</sequence>
<reference evidence="4" key="1">
    <citation type="journal article" date="2009" name="Appl. Environ. Microbiol.">
        <title>Complete genome sequence of the chemolithoautotrophic marine magnetotactic coccus strain MC-1.</title>
        <authorList>
            <person name="Schubbe S."/>
            <person name="Williams T.J."/>
            <person name="Xie G."/>
            <person name="Kiss H.E."/>
            <person name="Brettin T.S."/>
            <person name="Martinez D."/>
            <person name="Ross C.A."/>
            <person name="Schuler D."/>
            <person name="Cox B.L."/>
            <person name="Nealson K.H."/>
            <person name="Bazylinski D.A."/>
        </authorList>
    </citation>
    <scope>NUCLEOTIDE SEQUENCE [LARGE SCALE GENOMIC DNA]</scope>
    <source>
        <strain evidence="4">ATCC BAA-1437 / JCM 17883 / MC-1</strain>
    </source>
</reference>
<accession>A0L7L6</accession>
<keyword evidence="4" id="KW-1185">Reference proteome</keyword>
<name>A0L7L6_MAGMM</name>
<evidence type="ECO:0000313" key="4">
    <source>
        <dbReference type="Proteomes" id="UP000002586"/>
    </source>
</evidence>
<evidence type="ECO:0000313" key="3">
    <source>
        <dbReference type="EMBL" id="ABK43959.1"/>
    </source>
</evidence>
<keyword evidence="2" id="KW-1133">Transmembrane helix</keyword>
<dbReference type="KEGG" id="mgm:Mmc1_1450"/>
<dbReference type="HOGENOM" id="CLU_1353284_0_0_5"/>